<reference evidence="2 3" key="1">
    <citation type="journal article" date="2023" name="Mol. Biol. Evol.">
        <title>Genomics of Secondarily Temperate Adaptation in the Only Non-Antarctic Icefish.</title>
        <authorList>
            <person name="Rivera-Colon A.G."/>
            <person name="Rayamajhi N."/>
            <person name="Minhas B.F."/>
            <person name="Madrigal G."/>
            <person name="Bilyk K.T."/>
            <person name="Yoon V."/>
            <person name="Hune M."/>
            <person name="Gregory S."/>
            <person name="Cheng C.H.C."/>
            <person name="Catchen J.M."/>
        </authorList>
    </citation>
    <scope>NUCLEOTIDE SEQUENCE [LARGE SCALE GENOMIC DNA]</scope>
    <source>
        <strain evidence="2">JC2023a</strain>
    </source>
</reference>
<evidence type="ECO:0000313" key="3">
    <source>
        <dbReference type="Proteomes" id="UP001335648"/>
    </source>
</evidence>
<comment type="caution">
    <text evidence="2">The sequence shown here is derived from an EMBL/GenBank/DDBJ whole genome shotgun (WGS) entry which is preliminary data.</text>
</comment>
<sequence length="68" mass="7336">MCSNRRVLGGFFLLMTAHDQCWQRTDMPDDNGSVGEEMEAGIDPSSIWGVVAEQQSTSRVGYAVGAAV</sequence>
<proteinExistence type="predicted"/>
<feature type="signal peptide" evidence="1">
    <location>
        <begin position="1"/>
        <end position="23"/>
    </location>
</feature>
<keyword evidence="3" id="KW-1185">Reference proteome</keyword>
<protein>
    <recommendedName>
        <fullName evidence="4">Secreted protein</fullName>
    </recommendedName>
</protein>
<keyword evidence="1" id="KW-0732">Signal</keyword>
<gene>
    <name evidence="2" type="ORF">CesoFtcFv8_016937</name>
</gene>
<evidence type="ECO:0000313" key="2">
    <source>
        <dbReference type="EMBL" id="KAK5885840.1"/>
    </source>
</evidence>
<evidence type="ECO:0000256" key="1">
    <source>
        <dbReference type="SAM" id="SignalP"/>
    </source>
</evidence>
<accession>A0AAN8BK32</accession>
<dbReference type="AlphaFoldDB" id="A0AAN8BK32"/>
<dbReference type="EMBL" id="JAULUE010002059">
    <property type="protein sequence ID" value="KAK5885840.1"/>
    <property type="molecule type" value="Genomic_DNA"/>
</dbReference>
<name>A0AAN8BK32_9TELE</name>
<feature type="chain" id="PRO_5042974891" description="Secreted protein" evidence="1">
    <location>
        <begin position="24"/>
        <end position="68"/>
    </location>
</feature>
<organism evidence="2 3">
    <name type="scientific">Champsocephalus esox</name>
    <name type="common">pike icefish</name>
    <dbReference type="NCBI Taxonomy" id="159716"/>
    <lineage>
        <taxon>Eukaryota</taxon>
        <taxon>Metazoa</taxon>
        <taxon>Chordata</taxon>
        <taxon>Craniata</taxon>
        <taxon>Vertebrata</taxon>
        <taxon>Euteleostomi</taxon>
        <taxon>Actinopterygii</taxon>
        <taxon>Neopterygii</taxon>
        <taxon>Teleostei</taxon>
        <taxon>Neoteleostei</taxon>
        <taxon>Acanthomorphata</taxon>
        <taxon>Eupercaria</taxon>
        <taxon>Perciformes</taxon>
        <taxon>Notothenioidei</taxon>
        <taxon>Channichthyidae</taxon>
        <taxon>Champsocephalus</taxon>
    </lineage>
</organism>
<evidence type="ECO:0008006" key="4">
    <source>
        <dbReference type="Google" id="ProtNLM"/>
    </source>
</evidence>
<dbReference type="Proteomes" id="UP001335648">
    <property type="component" value="Unassembled WGS sequence"/>
</dbReference>